<keyword evidence="3" id="KW-1185">Reference proteome</keyword>
<evidence type="ECO:0000256" key="1">
    <source>
        <dbReference type="SAM" id="SignalP"/>
    </source>
</evidence>
<proteinExistence type="predicted"/>
<comment type="caution">
    <text evidence="2">The sequence shown here is derived from an EMBL/GenBank/DDBJ whole genome shotgun (WGS) entry which is preliminary data.</text>
</comment>
<evidence type="ECO:0000313" key="3">
    <source>
        <dbReference type="Proteomes" id="UP001459204"/>
    </source>
</evidence>
<keyword evidence="1" id="KW-0732">Signal</keyword>
<protein>
    <recommendedName>
        <fullName evidence="4">Secreted protein</fullName>
    </recommendedName>
</protein>
<organism evidence="2 3">
    <name type="scientific">Pseudoxanthomonas putridarboris</name>
    <dbReference type="NCBI Taxonomy" id="752605"/>
    <lineage>
        <taxon>Bacteria</taxon>
        <taxon>Pseudomonadati</taxon>
        <taxon>Pseudomonadota</taxon>
        <taxon>Gammaproteobacteria</taxon>
        <taxon>Lysobacterales</taxon>
        <taxon>Lysobacteraceae</taxon>
        <taxon>Pseudoxanthomonas</taxon>
    </lineage>
</organism>
<accession>A0ABU9J4N2</accession>
<evidence type="ECO:0000313" key="2">
    <source>
        <dbReference type="EMBL" id="MEL1265547.1"/>
    </source>
</evidence>
<feature type="chain" id="PRO_5046474038" description="Secreted protein" evidence="1">
    <location>
        <begin position="20"/>
        <end position="173"/>
    </location>
</feature>
<evidence type="ECO:0008006" key="4">
    <source>
        <dbReference type="Google" id="ProtNLM"/>
    </source>
</evidence>
<dbReference type="RefSeq" id="WP_341726854.1">
    <property type="nucleotide sequence ID" value="NZ_JBBWWT010000007.1"/>
</dbReference>
<reference evidence="2 3" key="1">
    <citation type="submission" date="2024-04" db="EMBL/GenBank/DDBJ databases">
        <title>Draft genome sequence of Pseudoxanthomonas putridarboris WD12.</title>
        <authorList>
            <person name="Oh J."/>
        </authorList>
    </citation>
    <scope>NUCLEOTIDE SEQUENCE [LARGE SCALE GENOMIC DNA]</scope>
    <source>
        <strain evidence="2 3">WD12</strain>
    </source>
</reference>
<feature type="signal peptide" evidence="1">
    <location>
        <begin position="1"/>
        <end position="19"/>
    </location>
</feature>
<dbReference type="Proteomes" id="UP001459204">
    <property type="component" value="Unassembled WGS sequence"/>
</dbReference>
<sequence>MTRLFLSIVLLTASSWAFAQDTSAEARFGNLREAMTEAEFKAAGLDKLSAAELAALDAWLQRKVSTETAVAVEQVRERAREEGRKAVVDENRGFFHFGSTDPIESSIAGEFTGFGKGRQYTLENGQVWEQTDNAQLAGVRRSSPKVSIKPGIVGAWYLRIEGSNSTAKVQRIK</sequence>
<name>A0ABU9J4N2_9GAMM</name>
<dbReference type="EMBL" id="JBBWWT010000007">
    <property type="protein sequence ID" value="MEL1265547.1"/>
    <property type="molecule type" value="Genomic_DNA"/>
</dbReference>
<gene>
    <name evidence="2" type="ORF">AAD027_14395</name>
</gene>